<dbReference type="PROSITE" id="PS50011">
    <property type="entry name" value="PROTEIN_KINASE_DOM"/>
    <property type="match status" value="1"/>
</dbReference>
<dbReference type="GO" id="GO:0005737">
    <property type="term" value="C:cytoplasm"/>
    <property type="evidence" value="ECO:0007669"/>
    <property type="project" value="TreeGrafter"/>
</dbReference>
<proteinExistence type="predicted"/>
<reference evidence="2 3" key="1">
    <citation type="submission" date="2018-06" db="EMBL/GenBank/DDBJ databases">
        <title>Comparative genomics reveals the genomic features of Rhizophagus irregularis, R. cerebriforme, R. diaphanum and Gigaspora rosea, and their symbiotic lifestyle signature.</title>
        <authorList>
            <person name="Morin E."/>
            <person name="San Clemente H."/>
            <person name="Chen E.C.H."/>
            <person name="De La Providencia I."/>
            <person name="Hainaut M."/>
            <person name="Kuo A."/>
            <person name="Kohler A."/>
            <person name="Murat C."/>
            <person name="Tang N."/>
            <person name="Roy S."/>
            <person name="Loubradou J."/>
            <person name="Henrissat B."/>
            <person name="Grigoriev I.V."/>
            <person name="Corradi N."/>
            <person name="Roux C."/>
            <person name="Martin F.M."/>
        </authorList>
    </citation>
    <scope>NUCLEOTIDE SEQUENCE [LARGE SCALE GENOMIC DNA]</scope>
    <source>
        <strain evidence="2 3">DAOM 194757</strain>
    </source>
</reference>
<dbReference type="AlphaFoldDB" id="A0A397VMF5"/>
<dbReference type="GO" id="GO:0010506">
    <property type="term" value="P:regulation of autophagy"/>
    <property type="evidence" value="ECO:0007669"/>
    <property type="project" value="InterPro"/>
</dbReference>
<keyword evidence="2" id="KW-0808">Transferase</keyword>
<accession>A0A397VMF5</accession>
<keyword evidence="2" id="KW-0418">Kinase</keyword>
<protein>
    <submittedName>
        <fullName evidence="2">Kinase-like domain-containing protein</fullName>
    </submittedName>
</protein>
<dbReference type="GO" id="GO:0005524">
    <property type="term" value="F:ATP binding"/>
    <property type="evidence" value="ECO:0007669"/>
    <property type="project" value="InterPro"/>
</dbReference>
<gene>
    <name evidence="2" type="ORF">C2G38_2170591</name>
</gene>
<evidence type="ECO:0000259" key="1">
    <source>
        <dbReference type="PROSITE" id="PS50011"/>
    </source>
</evidence>
<comment type="caution">
    <text evidence="2">The sequence shown here is derived from an EMBL/GenBank/DDBJ whole genome shotgun (WGS) entry which is preliminary data.</text>
</comment>
<dbReference type="InterPro" id="IPR045269">
    <property type="entry name" value="Atg1-like"/>
</dbReference>
<dbReference type="STRING" id="44941.A0A397VMF5"/>
<keyword evidence="3" id="KW-1185">Reference proteome</keyword>
<feature type="domain" description="Protein kinase" evidence="1">
    <location>
        <begin position="1"/>
        <end position="133"/>
    </location>
</feature>
<dbReference type="EMBL" id="QKWP01000249">
    <property type="protein sequence ID" value="RIB23674.1"/>
    <property type="molecule type" value="Genomic_DNA"/>
</dbReference>
<sequence>MKVALKRLEIDVNSDEKIIQEFIHEHSKNILIHQGSAMIADFVLSKQISEESLNLNSDVCGMPAYIDPNCITDPKYKRDKKSDIFSLGVIFWEISSGHPPFESLSPLQITIRHSKGIREEPLKDTLPQYVELI</sequence>
<dbReference type="SUPFAM" id="SSF56112">
    <property type="entry name" value="Protein kinase-like (PK-like)"/>
    <property type="match status" value="1"/>
</dbReference>
<evidence type="ECO:0000313" key="2">
    <source>
        <dbReference type="EMBL" id="RIB23674.1"/>
    </source>
</evidence>
<dbReference type="GO" id="GO:0004674">
    <property type="term" value="F:protein serine/threonine kinase activity"/>
    <property type="evidence" value="ECO:0007669"/>
    <property type="project" value="InterPro"/>
</dbReference>
<evidence type="ECO:0000313" key="3">
    <source>
        <dbReference type="Proteomes" id="UP000266673"/>
    </source>
</evidence>
<organism evidence="2 3">
    <name type="scientific">Gigaspora rosea</name>
    <dbReference type="NCBI Taxonomy" id="44941"/>
    <lineage>
        <taxon>Eukaryota</taxon>
        <taxon>Fungi</taxon>
        <taxon>Fungi incertae sedis</taxon>
        <taxon>Mucoromycota</taxon>
        <taxon>Glomeromycotina</taxon>
        <taxon>Glomeromycetes</taxon>
        <taxon>Diversisporales</taxon>
        <taxon>Gigasporaceae</taxon>
        <taxon>Gigaspora</taxon>
    </lineage>
</organism>
<dbReference type="Proteomes" id="UP000266673">
    <property type="component" value="Unassembled WGS sequence"/>
</dbReference>
<dbReference type="InterPro" id="IPR011009">
    <property type="entry name" value="Kinase-like_dom_sf"/>
</dbReference>
<dbReference type="Gene3D" id="1.10.510.10">
    <property type="entry name" value="Transferase(Phosphotransferase) domain 1"/>
    <property type="match status" value="1"/>
</dbReference>
<name>A0A397VMF5_9GLOM</name>
<dbReference type="PANTHER" id="PTHR24348">
    <property type="entry name" value="SERINE/THREONINE-PROTEIN KINASE UNC-51-RELATED"/>
    <property type="match status" value="1"/>
</dbReference>
<dbReference type="OrthoDB" id="6718656at2759"/>
<dbReference type="InterPro" id="IPR000719">
    <property type="entry name" value="Prot_kinase_dom"/>
</dbReference>
<dbReference type="Pfam" id="PF00069">
    <property type="entry name" value="Pkinase"/>
    <property type="match status" value="1"/>
</dbReference>